<feature type="non-terminal residue" evidence="1">
    <location>
        <position position="1"/>
    </location>
</feature>
<sequence>MESFKALLAGDTDEENQPDIVQLSGLVPPLQIDTAQCTMVIIMPRNKTAGGAVDHKEMVNDPLSKAKRIFDILSNDESCKTLEKLERIKSDTPMSMADYQADVRNRLLEILESSGLQARTP</sequence>
<dbReference type="Proteomes" id="UP000601435">
    <property type="component" value="Unassembled WGS sequence"/>
</dbReference>
<dbReference type="OrthoDB" id="10435058at2759"/>
<comment type="caution">
    <text evidence="1">The sequence shown here is derived from an EMBL/GenBank/DDBJ whole genome shotgun (WGS) entry which is preliminary data.</text>
</comment>
<organism evidence="1 2">
    <name type="scientific">Symbiodinium necroappetens</name>
    <dbReference type="NCBI Taxonomy" id="1628268"/>
    <lineage>
        <taxon>Eukaryota</taxon>
        <taxon>Sar</taxon>
        <taxon>Alveolata</taxon>
        <taxon>Dinophyceae</taxon>
        <taxon>Suessiales</taxon>
        <taxon>Symbiodiniaceae</taxon>
        <taxon>Symbiodinium</taxon>
    </lineage>
</organism>
<evidence type="ECO:0000313" key="1">
    <source>
        <dbReference type="EMBL" id="CAE7943197.1"/>
    </source>
</evidence>
<proteinExistence type="predicted"/>
<evidence type="ECO:0000313" key="2">
    <source>
        <dbReference type="Proteomes" id="UP000601435"/>
    </source>
</evidence>
<protein>
    <submittedName>
        <fullName evidence="1">Ano10 protein</fullName>
    </submittedName>
</protein>
<dbReference type="AlphaFoldDB" id="A0A813CL81"/>
<reference evidence="1" key="1">
    <citation type="submission" date="2021-02" db="EMBL/GenBank/DDBJ databases">
        <authorList>
            <person name="Dougan E. K."/>
            <person name="Rhodes N."/>
            <person name="Thang M."/>
            <person name="Chan C."/>
        </authorList>
    </citation>
    <scope>NUCLEOTIDE SEQUENCE</scope>
</reference>
<accession>A0A813CL81</accession>
<name>A0A813CL81_9DINO</name>
<keyword evidence="2" id="KW-1185">Reference proteome</keyword>
<dbReference type="EMBL" id="CAJNJA010098893">
    <property type="protein sequence ID" value="CAE7943197.1"/>
    <property type="molecule type" value="Genomic_DNA"/>
</dbReference>
<gene>
    <name evidence="1" type="primary">Ano10</name>
    <name evidence="1" type="ORF">SNEC2469_LOCUS34954</name>
</gene>